<dbReference type="PANTHER" id="PTHR46403:SF1">
    <property type="entry name" value="TP53-REGULATED INHIBITOR OF APOPTOSIS 1"/>
    <property type="match status" value="1"/>
</dbReference>
<dbReference type="EMBL" id="GFXV01007238">
    <property type="protein sequence ID" value="MBW19043.1"/>
    <property type="molecule type" value="Transcribed_RNA"/>
</dbReference>
<feature type="region of interest" description="Disordered" evidence="4">
    <location>
        <begin position="81"/>
        <end position="104"/>
    </location>
</feature>
<accession>A0A2H8TXM6</accession>
<evidence type="ECO:0000256" key="1">
    <source>
        <dbReference type="ARBA" id="ARBA00006196"/>
    </source>
</evidence>
<protein>
    <submittedName>
        <fullName evidence="5">TP53-regulated inhibitor of apoptosis 1</fullName>
    </submittedName>
</protein>
<dbReference type="GO" id="GO:0005829">
    <property type="term" value="C:cytosol"/>
    <property type="evidence" value="ECO:0007669"/>
    <property type="project" value="TreeGrafter"/>
</dbReference>
<dbReference type="Pfam" id="PF05254">
    <property type="entry name" value="UPF0203"/>
    <property type="match status" value="1"/>
</dbReference>
<dbReference type="InterPro" id="IPR007918">
    <property type="entry name" value="MDM35_apoptosis"/>
</dbReference>
<keyword evidence="2" id="KW-1015">Disulfide bond</keyword>
<evidence type="ECO:0000256" key="3">
    <source>
        <dbReference type="ARBA" id="ARBA00023706"/>
    </source>
</evidence>
<evidence type="ECO:0000256" key="2">
    <source>
        <dbReference type="ARBA" id="ARBA00023157"/>
    </source>
</evidence>
<organism evidence="5">
    <name type="scientific">Melanaphis sacchari</name>
    <dbReference type="NCBI Taxonomy" id="742174"/>
    <lineage>
        <taxon>Eukaryota</taxon>
        <taxon>Metazoa</taxon>
        <taxon>Ecdysozoa</taxon>
        <taxon>Arthropoda</taxon>
        <taxon>Hexapoda</taxon>
        <taxon>Insecta</taxon>
        <taxon>Pterygota</taxon>
        <taxon>Neoptera</taxon>
        <taxon>Paraneoptera</taxon>
        <taxon>Hemiptera</taxon>
        <taxon>Sternorrhyncha</taxon>
        <taxon>Aphidomorpha</taxon>
        <taxon>Aphidoidea</taxon>
        <taxon>Aphididae</taxon>
        <taxon>Aphidini</taxon>
        <taxon>Melanaphis</taxon>
    </lineage>
</organism>
<dbReference type="PANTHER" id="PTHR46403">
    <property type="entry name" value="TP53-REGULATED INHIBITOR OF APOPTOSIS 1"/>
    <property type="match status" value="1"/>
</dbReference>
<dbReference type="GO" id="GO:0005634">
    <property type="term" value="C:nucleus"/>
    <property type="evidence" value="ECO:0007669"/>
    <property type="project" value="TreeGrafter"/>
</dbReference>
<proteinExistence type="inferred from homology"/>
<comment type="similarity">
    <text evidence="1">Belongs to the TRIAP1/MDM35 family.</text>
</comment>
<dbReference type="AlphaFoldDB" id="A0A2H8TXM6"/>
<evidence type="ECO:0000313" key="5">
    <source>
        <dbReference type="EMBL" id="MBW19043.1"/>
    </source>
</evidence>
<dbReference type="GO" id="GO:1990050">
    <property type="term" value="F:phosphatidic acid transfer activity"/>
    <property type="evidence" value="ECO:0007669"/>
    <property type="project" value="TreeGrafter"/>
</dbReference>
<evidence type="ECO:0000256" key="4">
    <source>
        <dbReference type="SAM" id="MobiDB-lite"/>
    </source>
</evidence>
<sequence>MEMDDKNSNPDPTKVERLNSFHPDCNELKQRYDECFNVWFTEHYMNGHYNNEGCNKVFELYTDCVKRGMKEYGLQYEETTASHLGTNKEKTAFTDSKKPKSNDE</sequence>
<dbReference type="GO" id="GO:0045332">
    <property type="term" value="P:phospholipid translocation"/>
    <property type="evidence" value="ECO:0007669"/>
    <property type="project" value="TreeGrafter"/>
</dbReference>
<dbReference type="GO" id="GO:0005758">
    <property type="term" value="C:mitochondrial intermembrane space"/>
    <property type="evidence" value="ECO:0007669"/>
    <property type="project" value="TreeGrafter"/>
</dbReference>
<dbReference type="OrthoDB" id="19091at2759"/>
<reference evidence="5" key="1">
    <citation type="submission" date="2017-10" db="EMBL/GenBank/DDBJ databases">
        <title>Transcriptome Assembly of Sugarcane Aphid Adults.</title>
        <authorList>
            <person name="Scully E.D."/>
            <person name="Palmer N.A."/>
            <person name="Geib S.M."/>
            <person name="Sarath G."/>
            <person name="Sattler S.E."/>
        </authorList>
    </citation>
    <scope>NUCLEOTIDE SEQUENCE</scope>
    <source>
        <tissue evidence="5">Whole body</tissue>
    </source>
</reference>
<feature type="compositionally biased region" description="Basic and acidic residues" evidence="4">
    <location>
        <begin position="86"/>
        <end position="104"/>
    </location>
</feature>
<comment type="catalytic activity">
    <reaction evidence="3">
        <text>a 1,2-diacyl-sn-glycero-3-phosphate(in) = a 1,2-diacyl-sn-glycero-3-phosphate(out)</text>
        <dbReference type="Rhea" id="RHEA:36435"/>
        <dbReference type="ChEBI" id="CHEBI:58608"/>
    </reaction>
</comment>
<gene>
    <name evidence="5" type="primary">triap1_1</name>
</gene>
<name>A0A2H8TXM6_9HEMI</name>